<dbReference type="WBParaSite" id="maker-uti_cns_0000903-snap-gene-0.4-mRNA-1">
    <property type="protein sequence ID" value="maker-uti_cns_0000903-snap-gene-0.4-mRNA-1"/>
    <property type="gene ID" value="maker-uti_cns_0000903-snap-gene-0.4"/>
</dbReference>
<proteinExistence type="predicted"/>
<feature type="signal peptide" evidence="2">
    <location>
        <begin position="1"/>
        <end position="28"/>
    </location>
</feature>
<organism evidence="3 4">
    <name type="scientific">Macrostomum lignano</name>
    <dbReference type="NCBI Taxonomy" id="282301"/>
    <lineage>
        <taxon>Eukaryota</taxon>
        <taxon>Metazoa</taxon>
        <taxon>Spiralia</taxon>
        <taxon>Lophotrochozoa</taxon>
        <taxon>Platyhelminthes</taxon>
        <taxon>Rhabditophora</taxon>
        <taxon>Macrostomorpha</taxon>
        <taxon>Macrostomida</taxon>
        <taxon>Macrostomidae</taxon>
        <taxon>Macrostomum</taxon>
    </lineage>
</organism>
<keyword evidence="3" id="KW-1185">Reference proteome</keyword>
<evidence type="ECO:0000256" key="1">
    <source>
        <dbReference type="SAM" id="Phobius"/>
    </source>
</evidence>
<keyword evidence="1" id="KW-0472">Membrane</keyword>
<keyword evidence="1" id="KW-1133">Transmembrane helix</keyword>
<evidence type="ECO:0000256" key="2">
    <source>
        <dbReference type="SAM" id="SignalP"/>
    </source>
</evidence>
<keyword evidence="2" id="KW-0732">Signal</keyword>
<evidence type="ECO:0000313" key="3">
    <source>
        <dbReference type="Proteomes" id="UP000095280"/>
    </source>
</evidence>
<reference evidence="4" key="1">
    <citation type="submission" date="2016-11" db="UniProtKB">
        <authorList>
            <consortium name="WormBaseParasite"/>
        </authorList>
    </citation>
    <scope>IDENTIFICATION</scope>
</reference>
<dbReference type="AlphaFoldDB" id="A0A1I8G4U0"/>
<keyword evidence="1" id="KW-0812">Transmembrane</keyword>
<sequence>HHLIHPKMRFNIELFVRILILQLTLTRSALTDAVVNGALNEREDVRVQFYMLQLDQWTSAGLEAKFKAALAQALTGYCMGNFTICGFNSSGFENFTAASVRFSPGYPANVDSHYLNLRLSIAYSLQQPGENEINFILPVADTTTIIENNRMKLYDAIGHYIVYIDAQFYSIPPPHFINLVVVSAAVGFTLLLTVVALTMRKC</sequence>
<name>A0A1I8G4U0_9PLAT</name>
<accession>A0A1I8G4U0</accession>
<evidence type="ECO:0000313" key="4">
    <source>
        <dbReference type="WBParaSite" id="maker-uti_cns_0000903-snap-gene-0.4-mRNA-1"/>
    </source>
</evidence>
<feature type="chain" id="PRO_5009319045" evidence="2">
    <location>
        <begin position="29"/>
        <end position="202"/>
    </location>
</feature>
<protein>
    <submittedName>
        <fullName evidence="4">Translocon-associated protein subunit delta</fullName>
    </submittedName>
</protein>
<dbReference type="Proteomes" id="UP000095280">
    <property type="component" value="Unplaced"/>
</dbReference>
<feature type="transmembrane region" description="Helical" evidence="1">
    <location>
        <begin position="176"/>
        <end position="197"/>
    </location>
</feature>